<accession>A0AA40SQV9</accession>
<comment type="caution">
    <text evidence="1">The sequence shown here is derived from an EMBL/GenBank/DDBJ whole genome shotgun (WGS) entry which is preliminary data.</text>
</comment>
<dbReference type="Proteomes" id="UP000549113">
    <property type="component" value="Unassembled WGS sequence"/>
</dbReference>
<evidence type="ECO:0000313" key="1">
    <source>
        <dbReference type="EMBL" id="MBB4140636.1"/>
    </source>
</evidence>
<gene>
    <name evidence="1" type="ORF">BKA10_002430</name>
</gene>
<proteinExistence type="predicted"/>
<reference evidence="1 2" key="1">
    <citation type="submission" date="2020-08" db="EMBL/GenBank/DDBJ databases">
        <title>Sequencing the genomes of 1000 actinobacteria strains.</title>
        <authorList>
            <person name="Klenk H.-P."/>
        </authorList>
    </citation>
    <scope>NUCLEOTIDE SEQUENCE [LARGE SCALE GENOMIC DNA]</scope>
    <source>
        <strain evidence="1 2">DSM 19600</strain>
    </source>
</reference>
<protein>
    <submittedName>
        <fullName evidence="1">Uncharacterized protein</fullName>
    </submittedName>
</protein>
<sequence length="330" mass="36533">MEWTADVSAGDWLREQIDDPWRGTMHDVVPRGFAAYARIFHPGSVQELPGGERMPTFDEWQAMTWEQHEPLMGRITDRPVTWAETAAAFGTEFHATAQWGRLVRTPADANDWQQVAAPDGRWFNAPAEGELGEELVGVVAEILAAHTSTPDDGCVALWEGDGALLGHMGDAPSRAFFQMGDPADATLSHHNQMLGHSLKDPFNNPYRKATWQEGILSREISEGARLELPGRGHVLFRGGVRELAGPDWFLHVPWRDRIAEGHGFDPSAHSPSLLWPDDHAWVLVTEVDYDSTIVGGSGELIRALVADDRVEALPLREGADLSWDGDEVNR</sequence>
<dbReference type="RefSeq" id="WP_183500142.1">
    <property type="nucleotide sequence ID" value="NZ_BAABCO010000004.1"/>
</dbReference>
<dbReference type="EMBL" id="JACIFH010000001">
    <property type="protein sequence ID" value="MBB4140636.1"/>
    <property type="molecule type" value="Genomic_DNA"/>
</dbReference>
<organism evidence="1 2">
    <name type="scientific">Microbacterium invictum</name>
    <dbReference type="NCBI Taxonomy" id="515415"/>
    <lineage>
        <taxon>Bacteria</taxon>
        <taxon>Bacillati</taxon>
        <taxon>Actinomycetota</taxon>
        <taxon>Actinomycetes</taxon>
        <taxon>Micrococcales</taxon>
        <taxon>Microbacteriaceae</taxon>
        <taxon>Microbacterium</taxon>
    </lineage>
</organism>
<evidence type="ECO:0000313" key="2">
    <source>
        <dbReference type="Proteomes" id="UP000549113"/>
    </source>
</evidence>
<dbReference type="AlphaFoldDB" id="A0AA40SQV9"/>
<keyword evidence="2" id="KW-1185">Reference proteome</keyword>
<name>A0AA40SQV9_9MICO</name>